<sequence>MDIRVLRYFVTIAQELNMSRAAELLNVSQPALSRQIADLEDELGVKLFRREHRHLALTQEGHYLLGRAQQIVGLVNKTTYHLQKQDVISGTIEIGAGESSGITPLMETLHQIMRQYPEVRVNLRSGDYEDILAGLDAGLLEFGVLMGYHNLNNYNTLQLPEENRWGVLMRADAQLAEKDVIQPIDLVGRPLITSRQAAQRGTFQIWSGELFNQLNFVGTYNLIFNASLLVQTGVVMALTYDKLIDYYTTKDGLVFRPLAPAVVEPNTLVWSKNHQLPNLNRLFLDTLQKEIANND</sequence>
<dbReference type="Pfam" id="PF00126">
    <property type="entry name" value="HTH_1"/>
    <property type="match status" value="1"/>
</dbReference>
<organism evidence="6 7">
    <name type="scientific">Pediococcus acidilactici</name>
    <dbReference type="NCBI Taxonomy" id="1254"/>
    <lineage>
        <taxon>Bacteria</taxon>
        <taxon>Bacillati</taxon>
        <taxon>Bacillota</taxon>
        <taxon>Bacilli</taxon>
        <taxon>Lactobacillales</taxon>
        <taxon>Lactobacillaceae</taxon>
        <taxon>Pediococcus</taxon>
        <taxon>Pediococcus acidilactici group</taxon>
    </lineage>
</organism>
<dbReference type="SUPFAM" id="SSF53850">
    <property type="entry name" value="Periplasmic binding protein-like II"/>
    <property type="match status" value="1"/>
</dbReference>
<keyword evidence="3" id="KW-0238">DNA-binding</keyword>
<dbReference type="GO" id="GO:0003700">
    <property type="term" value="F:DNA-binding transcription factor activity"/>
    <property type="evidence" value="ECO:0007669"/>
    <property type="project" value="InterPro"/>
</dbReference>
<dbReference type="FunFam" id="1.10.10.10:FF:000001">
    <property type="entry name" value="LysR family transcriptional regulator"/>
    <property type="match status" value="1"/>
</dbReference>
<dbReference type="InterPro" id="IPR005119">
    <property type="entry name" value="LysR_subst-bd"/>
</dbReference>
<dbReference type="InterPro" id="IPR000847">
    <property type="entry name" value="LysR_HTH_N"/>
</dbReference>
<dbReference type="GO" id="GO:0005829">
    <property type="term" value="C:cytosol"/>
    <property type="evidence" value="ECO:0007669"/>
    <property type="project" value="TreeGrafter"/>
</dbReference>
<evidence type="ECO:0000313" key="6">
    <source>
        <dbReference type="EMBL" id="MDV2622018.1"/>
    </source>
</evidence>
<evidence type="ECO:0000256" key="3">
    <source>
        <dbReference type="ARBA" id="ARBA00023125"/>
    </source>
</evidence>
<gene>
    <name evidence="6" type="ORF">R0G89_09860</name>
</gene>
<evidence type="ECO:0000313" key="7">
    <source>
        <dbReference type="Proteomes" id="UP001280897"/>
    </source>
</evidence>
<comment type="caution">
    <text evidence="6">The sequence shown here is derived from an EMBL/GenBank/DDBJ whole genome shotgun (WGS) entry which is preliminary data.</text>
</comment>
<proteinExistence type="inferred from homology"/>
<reference evidence="6" key="1">
    <citation type="journal article" date="2023" name="PeerJ">
        <title>Selection and evaluation of lactic acid bacteria from chicken feces in Thailand as potential probiotics.</title>
        <authorList>
            <person name="Khurajog B."/>
            <person name="Disastra Y."/>
            <person name="Lawwyne L.D."/>
            <person name="Sirichokchatchawan W."/>
            <person name="Niyomtham W."/>
            <person name="Yindee J."/>
            <person name="Hampson D.J."/>
            <person name="Prapasarakul N."/>
        </authorList>
    </citation>
    <scope>NUCLEOTIDE SEQUENCE</scope>
    <source>
        <strain evidence="6">BF9</strain>
    </source>
</reference>
<dbReference type="Proteomes" id="UP001280897">
    <property type="component" value="Unassembled WGS sequence"/>
</dbReference>
<dbReference type="InterPro" id="IPR050950">
    <property type="entry name" value="HTH-type_LysR_regulators"/>
</dbReference>
<dbReference type="SUPFAM" id="SSF46785">
    <property type="entry name" value="Winged helix' DNA-binding domain"/>
    <property type="match status" value="1"/>
</dbReference>
<keyword evidence="4" id="KW-0804">Transcription</keyword>
<keyword evidence="2" id="KW-0805">Transcription regulation</keyword>
<dbReference type="PANTHER" id="PTHR30419:SF8">
    <property type="entry name" value="NITROGEN ASSIMILATION TRANSCRIPTIONAL ACTIVATOR-RELATED"/>
    <property type="match status" value="1"/>
</dbReference>
<dbReference type="PROSITE" id="PS50931">
    <property type="entry name" value="HTH_LYSR"/>
    <property type="match status" value="1"/>
</dbReference>
<evidence type="ECO:0000256" key="1">
    <source>
        <dbReference type="ARBA" id="ARBA00009437"/>
    </source>
</evidence>
<name>A0AAW8YJY1_PEDAC</name>
<dbReference type="RefSeq" id="WP_024862749.1">
    <property type="nucleotide sequence ID" value="NZ_CP035151.1"/>
</dbReference>
<dbReference type="GO" id="GO:0003677">
    <property type="term" value="F:DNA binding"/>
    <property type="evidence" value="ECO:0007669"/>
    <property type="project" value="UniProtKB-KW"/>
</dbReference>
<evidence type="ECO:0000256" key="4">
    <source>
        <dbReference type="ARBA" id="ARBA00023163"/>
    </source>
</evidence>
<protein>
    <submittedName>
        <fullName evidence="6">LysR family transcriptional regulator</fullName>
    </submittedName>
</protein>
<dbReference type="Pfam" id="PF03466">
    <property type="entry name" value="LysR_substrate"/>
    <property type="match status" value="1"/>
</dbReference>
<dbReference type="Gene3D" id="1.10.10.10">
    <property type="entry name" value="Winged helix-like DNA-binding domain superfamily/Winged helix DNA-binding domain"/>
    <property type="match status" value="1"/>
</dbReference>
<dbReference type="AlphaFoldDB" id="A0AAW8YJY1"/>
<dbReference type="PANTHER" id="PTHR30419">
    <property type="entry name" value="HTH-TYPE TRANSCRIPTIONAL REGULATOR YBHD"/>
    <property type="match status" value="1"/>
</dbReference>
<reference evidence="6" key="2">
    <citation type="submission" date="2023-10" db="EMBL/GenBank/DDBJ databases">
        <authorList>
            <person name="Khurajog B."/>
        </authorList>
    </citation>
    <scope>NUCLEOTIDE SEQUENCE</scope>
    <source>
        <strain evidence="6">BF9</strain>
    </source>
</reference>
<evidence type="ECO:0000259" key="5">
    <source>
        <dbReference type="PROSITE" id="PS50931"/>
    </source>
</evidence>
<dbReference type="InterPro" id="IPR036390">
    <property type="entry name" value="WH_DNA-bd_sf"/>
</dbReference>
<evidence type="ECO:0000256" key="2">
    <source>
        <dbReference type="ARBA" id="ARBA00023015"/>
    </source>
</evidence>
<comment type="similarity">
    <text evidence="1">Belongs to the LysR transcriptional regulatory family.</text>
</comment>
<feature type="domain" description="HTH lysR-type" evidence="5">
    <location>
        <begin position="1"/>
        <end position="58"/>
    </location>
</feature>
<dbReference type="EMBL" id="JAWJAV010000008">
    <property type="protein sequence ID" value="MDV2622018.1"/>
    <property type="molecule type" value="Genomic_DNA"/>
</dbReference>
<dbReference type="CDD" id="cd05466">
    <property type="entry name" value="PBP2_LTTR_substrate"/>
    <property type="match status" value="1"/>
</dbReference>
<dbReference type="PRINTS" id="PR00039">
    <property type="entry name" value="HTHLYSR"/>
</dbReference>
<dbReference type="InterPro" id="IPR036388">
    <property type="entry name" value="WH-like_DNA-bd_sf"/>
</dbReference>
<accession>A0AAW8YJY1</accession>
<dbReference type="Gene3D" id="3.40.190.10">
    <property type="entry name" value="Periplasmic binding protein-like II"/>
    <property type="match status" value="2"/>
</dbReference>